<feature type="domain" description="J" evidence="2">
    <location>
        <begin position="1196"/>
        <end position="1281"/>
    </location>
</feature>
<comment type="caution">
    <text evidence="3">The sequence shown here is derived from an EMBL/GenBank/DDBJ whole genome shotgun (WGS) entry which is preliminary data.</text>
</comment>
<feature type="region of interest" description="Disordered" evidence="1">
    <location>
        <begin position="1"/>
        <end position="106"/>
    </location>
</feature>
<proteinExistence type="predicted"/>
<dbReference type="EMBL" id="PQIB02000003">
    <property type="protein sequence ID" value="RLN30812.1"/>
    <property type="molecule type" value="Genomic_DNA"/>
</dbReference>
<feature type="region of interest" description="Disordered" evidence="1">
    <location>
        <begin position="703"/>
        <end position="767"/>
    </location>
</feature>
<feature type="compositionally biased region" description="Basic residues" evidence="1">
    <location>
        <begin position="584"/>
        <end position="603"/>
    </location>
</feature>
<dbReference type="Gene3D" id="1.25.40.10">
    <property type="entry name" value="Tetratricopeptide repeat domain"/>
    <property type="match status" value="3"/>
</dbReference>
<keyword evidence="4" id="KW-1185">Reference proteome</keyword>
<sequence>MPPAVAPDPPRQNPSGPDLPAAAAAPMANPGLGLGLAPPGAEPSAGAPPPSRRAPRLAKRRHAPASSRSRAPQAQVPTGTWNPFACGGGGTDGLRQDGTGGFGSGNGGFGKGQTGCFVFGAAPSVSQQAPEPPAAAASSREAPFVFESVRESLPRFEEGLSAPSKLPDKMEKLNLRTPGEVGIGFGQGKDKKDGHSVFGVDISGLLSNSQVNVLPEKLSQLNLGRGAPLQSEKGDIGNGVPKSFVFGGNGAGTFADSTNAAAPGAHSDAAASVLGTDAKAMPEKATQFNIGDQAPSRGKGIENTNGAPFAFGSTAASVHFDSTNNVASGANTSSSTAVNGLDDAGVLQEKITRLNIGSDMPLHDMRSAGGSHQPEVFTFGSGGAPGTVFRKETSSTSDRSSEFFSANSNASSSSNEFLSTANSNASANGTDNSPPDKKSDLSAGGGVMSQSKESDNANCPPEPLFVGDGTRSSISHSASIIMDDGSNFVSGAYTNISSARGTVDGALPEKMTELNIGSGIPSQIRQEETATQPPEVFVFGTMNAERETARDHPCAVEQDLPGCSRETLFGLDSIKSAYRDKKEVHKSKRKNRRPTRLKQHTQVHHVASKETCSNGDLAGDYSPMDCSPYPAETEQEANICLNGEHKTCATEACPDGYGHNVNGQAYDENTYRTLHDFGEVAFQPSSSNFSGLNFSFGASSSHISASAQRRSTRRKLRTKGTPASKSSSNNSFVLPKSSQDTKGMQVSRETSINEDSVKEQAARDSSTSAALETCETWRTSGNKAYANGHFATAEDYYTRGINSISHHGASGHCSRALMLCYSNRAATRMSLGMIREALQDCLTATSIDPSFIKVKVRAANCYLALGDLEDASRSYMSCLNNNTSSSDPKMFTEASDGLEKVKRVTEWVSQCKELLEKRASPEATTALELISNALHISPHSDSLKEMKAEALLMLQRYEEVIQLCQESVNPAERNSVLSNANGEPKNSRVSEKTQSSGSYWRSYLICKSYFLSGKLDEALDLLKKHEEVTPSKESDESTYHQRFSSLSATIRQLLSLKAAGNELFQARRYSDAVEQYSAALACNSESRPFSAVCFCNRAAAYQALGQVTDAIADCSLAMVLDANYSKAISRRATLYEMIRDYGQAANDVRKLILLLEKKVNVSGVSSKVSNKHSDLKQARARLSSIEDEAKKDTPLNLYLILGVEPSCSAADIKKAYRKAALKHHPDKAAQLLVRNENTDDGFWMDVVKEVYADADHLFKTIGEAYNVLSDPDKRQGYDFEEDVRKSRKISKSRSMHRSPEQNYGNRGFNPRQWQSSRASRSRWYGYSDDYCLTGTCMIWRRDIKLSWLAWCVNINCLVVGHPDIMAGMMVNTDKG</sequence>
<dbReference type="STRING" id="4540.A0A3L6T258"/>
<name>A0A3L6T258_PANMI</name>
<dbReference type="SMART" id="SM00028">
    <property type="entry name" value="TPR"/>
    <property type="match status" value="7"/>
</dbReference>
<feature type="compositionally biased region" description="Low complexity" evidence="1">
    <location>
        <begin position="64"/>
        <end position="75"/>
    </location>
</feature>
<dbReference type="PANTHER" id="PTHR45181:SF4">
    <property type="entry name" value="HEAT SHOCK PROTEIN DNAJ WITH TETRATRICOPEPTIDE REPEAT-CONTAINING PROTEIN"/>
    <property type="match status" value="1"/>
</dbReference>
<dbReference type="InterPro" id="IPR011990">
    <property type="entry name" value="TPR-like_helical_dom_sf"/>
</dbReference>
<dbReference type="PANTHER" id="PTHR45181">
    <property type="entry name" value="HEAT SHOCK PROTEIN DNAJ WITH TETRATRICOPEPTIDE REPEAT-CONTAINING PROTEIN"/>
    <property type="match status" value="1"/>
</dbReference>
<dbReference type="SMART" id="SM00271">
    <property type="entry name" value="DnaJ"/>
    <property type="match status" value="1"/>
</dbReference>
<dbReference type="InterPro" id="IPR019734">
    <property type="entry name" value="TPR_rpt"/>
</dbReference>
<feature type="compositionally biased region" description="Basic residues" evidence="1">
    <location>
        <begin position="1285"/>
        <end position="1296"/>
    </location>
</feature>
<feature type="region of interest" description="Disordered" evidence="1">
    <location>
        <begin position="1279"/>
        <end position="1313"/>
    </location>
</feature>
<gene>
    <name evidence="3" type="ORF">C2845_PM05G23620</name>
</gene>
<feature type="compositionally biased region" description="Polar residues" evidence="1">
    <location>
        <begin position="721"/>
        <end position="754"/>
    </location>
</feature>
<evidence type="ECO:0000313" key="3">
    <source>
        <dbReference type="EMBL" id="RLN30812.1"/>
    </source>
</evidence>
<dbReference type="PROSITE" id="PS00636">
    <property type="entry name" value="DNAJ_1"/>
    <property type="match status" value="1"/>
</dbReference>
<dbReference type="InterPro" id="IPR001623">
    <property type="entry name" value="DnaJ_domain"/>
</dbReference>
<feature type="compositionally biased region" description="Polar residues" evidence="1">
    <location>
        <begin position="424"/>
        <end position="433"/>
    </location>
</feature>
<dbReference type="SUPFAM" id="SSF46565">
    <property type="entry name" value="Chaperone J-domain"/>
    <property type="match status" value="1"/>
</dbReference>
<feature type="compositionally biased region" description="Pro residues" evidence="1">
    <location>
        <begin position="1"/>
        <end position="12"/>
    </location>
</feature>
<dbReference type="PRINTS" id="PR00625">
    <property type="entry name" value="JDOMAIN"/>
</dbReference>
<dbReference type="Gene3D" id="1.10.287.110">
    <property type="entry name" value="DnaJ domain"/>
    <property type="match status" value="1"/>
</dbReference>
<dbReference type="OrthoDB" id="10250354at2759"/>
<dbReference type="SUPFAM" id="SSF48452">
    <property type="entry name" value="TPR-like"/>
    <property type="match status" value="3"/>
</dbReference>
<protein>
    <recommendedName>
        <fullName evidence="2">J domain-containing protein</fullName>
    </recommendedName>
</protein>
<reference evidence="4" key="1">
    <citation type="journal article" date="2019" name="Nat. Commun.">
        <title>The genome of broomcorn millet.</title>
        <authorList>
            <person name="Zou C."/>
            <person name="Miki D."/>
            <person name="Li D."/>
            <person name="Tang Q."/>
            <person name="Xiao L."/>
            <person name="Rajput S."/>
            <person name="Deng P."/>
            <person name="Jia W."/>
            <person name="Huang R."/>
            <person name="Zhang M."/>
            <person name="Sun Y."/>
            <person name="Hu J."/>
            <person name="Fu X."/>
            <person name="Schnable P.S."/>
            <person name="Li F."/>
            <person name="Zhang H."/>
            <person name="Feng B."/>
            <person name="Zhu X."/>
            <person name="Liu R."/>
            <person name="Schnable J.C."/>
            <person name="Zhu J.-K."/>
            <person name="Zhang H."/>
        </authorList>
    </citation>
    <scope>NUCLEOTIDE SEQUENCE [LARGE SCALE GENOMIC DNA]</scope>
</reference>
<evidence type="ECO:0000259" key="2">
    <source>
        <dbReference type="PROSITE" id="PS50076"/>
    </source>
</evidence>
<dbReference type="Pfam" id="PF00226">
    <property type="entry name" value="DnaJ"/>
    <property type="match status" value="1"/>
</dbReference>
<dbReference type="InterPro" id="IPR018253">
    <property type="entry name" value="DnaJ_domain_CS"/>
</dbReference>
<evidence type="ECO:0000256" key="1">
    <source>
        <dbReference type="SAM" id="MobiDB-lite"/>
    </source>
</evidence>
<organism evidence="3 4">
    <name type="scientific">Panicum miliaceum</name>
    <name type="common">Proso millet</name>
    <name type="synonym">Broomcorn millet</name>
    <dbReference type="NCBI Taxonomy" id="4540"/>
    <lineage>
        <taxon>Eukaryota</taxon>
        <taxon>Viridiplantae</taxon>
        <taxon>Streptophyta</taxon>
        <taxon>Embryophyta</taxon>
        <taxon>Tracheophyta</taxon>
        <taxon>Spermatophyta</taxon>
        <taxon>Magnoliopsida</taxon>
        <taxon>Liliopsida</taxon>
        <taxon>Poales</taxon>
        <taxon>Poaceae</taxon>
        <taxon>PACMAD clade</taxon>
        <taxon>Panicoideae</taxon>
        <taxon>Panicodae</taxon>
        <taxon>Paniceae</taxon>
        <taxon>Panicinae</taxon>
        <taxon>Panicum</taxon>
        <taxon>Panicum sect. Panicum</taxon>
    </lineage>
</organism>
<evidence type="ECO:0000313" key="4">
    <source>
        <dbReference type="Proteomes" id="UP000275267"/>
    </source>
</evidence>
<dbReference type="GO" id="GO:0005783">
    <property type="term" value="C:endoplasmic reticulum"/>
    <property type="evidence" value="ECO:0007669"/>
    <property type="project" value="UniProtKB-ARBA"/>
</dbReference>
<dbReference type="PROSITE" id="PS50076">
    <property type="entry name" value="DNAJ_2"/>
    <property type="match status" value="1"/>
</dbReference>
<feature type="region of interest" description="Disordered" evidence="1">
    <location>
        <begin position="580"/>
        <end position="608"/>
    </location>
</feature>
<dbReference type="InterPro" id="IPR036869">
    <property type="entry name" value="J_dom_sf"/>
</dbReference>
<dbReference type="Proteomes" id="UP000275267">
    <property type="component" value="Unassembled WGS sequence"/>
</dbReference>
<feature type="compositionally biased region" description="Low complexity" evidence="1">
    <location>
        <begin position="394"/>
        <end position="423"/>
    </location>
</feature>
<feature type="compositionally biased region" description="Basic residues" evidence="1">
    <location>
        <begin position="53"/>
        <end position="63"/>
    </location>
</feature>
<feature type="region of interest" description="Disordered" evidence="1">
    <location>
        <begin position="362"/>
        <end position="464"/>
    </location>
</feature>
<accession>A0A3L6T258</accession>
<dbReference type="CDD" id="cd06257">
    <property type="entry name" value="DnaJ"/>
    <property type="match status" value="1"/>
</dbReference>
<feature type="compositionally biased region" description="Low complexity" evidence="1">
    <location>
        <begin position="14"/>
        <end position="45"/>
    </location>
</feature>
<feature type="compositionally biased region" description="Gly residues" evidence="1">
    <location>
        <begin position="86"/>
        <end position="106"/>
    </location>
</feature>